<keyword evidence="1" id="KW-0547">Nucleotide-binding</keyword>
<evidence type="ECO:0000256" key="2">
    <source>
        <dbReference type="ARBA" id="ARBA00022840"/>
    </source>
</evidence>
<dbReference type="PANTHER" id="PTHR42848:SF1">
    <property type="entry name" value="HOLLIDAY JUNCTION BRANCH MIGRATION COMPLEX SUBUNIT RUVB"/>
    <property type="match status" value="1"/>
</dbReference>
<dbReference type="AlphaFoldDB" id="A0A117LTY3"/>
<keyword evidence="2" id="KW-0067">ATP-binding</keyword>
<accession>A0A117LTY3</accession>
<gene>
    <name evidence="5" type="ORF">XD87_0228</name>
</gene>
<keyword evidence="5" id="KW-0378">Hydrolase</keyword>
<sequence>MIESTSKPKKKKKLIESPSEEAVELEQNIRPGSLEEMIGRDLEKKTLRMMIDSAKKRKEVIDHILFYGPPGLGKT</sequence>
<dbReference type="GO" id="GO:0009378">
    <property type="term" value="F:four-way junction helicase activity"/>
    <property type="evidence" value="ECO:0007669"/>
    <property type="project" value="InterPro"/>
</dbReference>
<dbReference type="GO" id="GO:0005524">
    <property type="term" value="F:ATP binding"/>
    <property type="evidence" value="ECO:0007669"/>
    <property type="project" value="UniProtKB-KW"/>
</dbReference>
<evidence type="ECO:0000256" key="3">
    <source>
        <dbReference type="SAM" id="MobiDB-lite"/>
    </source>
</evidence>
<dbReference type="PATRIC" id="fig|1641388.3.peg.189"/>
<evidence type="ECO:0000313" key="6">
    <source>
        <dbReference type="Proteomes" id="UP000053469"/>
    </source>
</evidence>
<keyword evidence="5" id="KW-0347">Helicase</keyword>
<feature type="non-terminal residue" evidence="5">
    <location>
        <position position="75"/>
    </location>
</feature>
<dbReference type="Proteomes" id="UP000053469">
    <property type="component" value="Unassembled WGS sequence"/>
</dbReference>
<dbReference type="PANTHER" id="PTHR42848">
    <property type="match status" value="1"/>
</dbReference>
<dbReference type="EC" id="3.6.4.12" evidence="5"/>
<organism evidence="5 6">
    <name type="scientific">candidate division WS6 bacterium 36_33</name>
    <dbReference type="NCBI Taxonomy" id="1641388"/>
    <lineage>
        <taxon>Bacteria</taxon>
        <taxon>Candidatus Dojkabacteria</taxon>
    </lineage>
</organism>
<dbReference type="GO" id="GO:0006310">
    <property type="term" value="P:DNA recombination"/>
    <property type="evidence" value="ECO:0007669"/>
    <property type="project" value="InterPro"/>
</dbReference>
<evidence type="ECO:0000259" key="4">
    <source>
        <dbReference type="Pfam" id="PF05496"/>
    </source>
</evidence>
<dbReference type="SUPFAM" id="SSF52540">
    <property type="entry name" value="P-loop containing nucleoside triphosphate hydrolases"/>
    <property type="match status" value="1"/>
</dbReference>
<dbReference type="Pfam" id="PF05496">
    <property type="entry name" value="RuvB_N"/>
    <property type="match status" value="1"/>
</dbReference>
<evidence type="ECO:0000256" key="1">
    <source>
        <dbReference type="ARBA" id="ARBA00022741"/>
    </source>
</evidence>
<protein>
    <submittedName>
        <fullName evidence="5">Holliday junction DNA helicase RuvB</fullName>
        <ecNumber evidence="5">3.6.4.12</ecNumber>
    </submittedName>
</protein>
<dbReference type="EMBL" id="LGGI01000023">
    <property type="protein sequence ID" value="KUK67282.1"/>
    <property type="molecule type" value="Genomic_DNA"/>
</dbReference>
<dbReference type="InterPro" id="IPR004605">
    <property type="entry name" value="DNA_helicase_Holl-junc_RuvB"/>
</dbReference>
<dbReference type="GO" id="GO:0016787">
    <property type="term" value="F:hydrolase activity"/>
    <property type="evidence" value="ECO:0007669"/>
    <property type="project" value="UniProtKB-KW"/>
</dbReference>
<proteinExistence type="predicted"/>
<evidence type="ECO:0000313" key="5">
    <source>
        <dbReference type="EMBL" id="KUK67282.1"/>
    </source>
</evidence>
<dbReference type="Gene3D" id="3.40.50.300">
    <property type="entry name" value="P-loop containing nucleotide triphosphate hydrolases"/>
    <property type="match status" value="1"/>
</dbReference>
<dbReference type="GO" id="GO:0006281">
    <property type="term" value="P:DNA repair"/>
    <property type="evidence" value="ECO:0007669"/>
    <property type="project" value="InterPro"/>
</dbReference>
<comment type="caution">
    <text evidence="5">The sequence shown here is derived from an EMBL/GenBank/DDBJ whole genome shotgun (WGS) entry which is preliminary data.</text>
</comment>
<feature type="domain" description="RuvB-like AAA+ ATPase" evidence="4">
    <location>
        <begin position="29"/>
        <end position="75"/>
    </location>
</feature>
<reference evidence="6" key="1">
    <citation type="journal article" date="2015" name="MBio">
        <title>Genome-Resolved Metagenomic Analysis Reveals Roles for Candidate Phyla and Other Microbial Community Members in Biogeochemical Transformations in Oil Reservoirs.</title>
        <authorList>
            <person name="Hu P."/>
            <person name="Tom L."/>
            <person name="Singh A."/>
            <person name="Thomas B.C."/>
            <person name="Baker B.J."/>
            <person name="Piceno Y.M."/>
            <person name="Andersen G.L."/>
            <person name="Banfield J.F."/>
        </authorList>
    </citation>
    <scope>NUCLEOTIDE SEQUENCE [LARGE SCALE GENOMIC DNA]</scope>
</reference>
<dbReference type="InterPro" id="IPR008824">
    <property type="entry name" value="RuvB-like_N"/>
</dbReference>
<feature type="region of interest" description="Disordered" evidence="3">
    <location>
        <begin position="1"/>
        <end position="26"/>
    </location>
</feature>
<dbReference type="GO" id="GO:0003677">
    <property type="term" value="F:DNA binding"/>
    <property type="evidence" value="ECO:0007669"/>
    <property type="project" value="InterPro"/>
</dbReference>
<name>A0A117LTY3_9BACT</name>
<dbReference type="InterPro" id="IPR027417">
    <property type="entry name" value="P-loop_NTPase"/>
</dbReference>